<evidence type="ECO:0000313" key="2">
    <source>
        <dbReference type="Proteomes" id="UP000290540"/>
    </source>
</evidence>
<dbReference type="Proteomes" id="UP000290540">
    <property type="component" value="Unassembled WGS sequence"/>
</dbReference>
<reference evidence="1 2" key="1">
    <citation type="submission" date="2016-12" db="EMBL/GenBank/DDBJ databases">
        <title>Draft genome sequence of Fusarium oxysporum causing rot on Narcissus.</title>
        <authorList>
            <person name="Armitage A.D."/>
            <person name="Taylor A."/>
            <person name="Clarkson J.P."/>
            <person name="Harrison R.J."/>
            <person name="Jackson A.C."/>
        </authorList>
    </citation>
    <scope>NUCLEOTIDE SEQUENCE [LARGE SCALE GENOMIC DNA]</scope>
    <source>
        <strain evidence="1 2">N139</strain>
    </source>
</reference>
<name>A0A4V1RY59_FUSOX</name>
<organism evidence="1 2">
    <name type="scientific">Fusarium oxysporum f. sp. narcissi</name>
    <dbReference type="NCBI Taxonomy" id="451672"/>
    <lineage>
        <taxon>Eukaryota</taxon>
        <taxon>Fungi</taxon>
        <taxon>Dikarya</taxon>
        <taxon>Ascomycota</taxon>
        <taxon>Pezizomycotina</taxon>
        <taxon>Sordariomycetes</taxon>
        <taxon>Hypocreomycetidae</taxon>
        <taxon>Hypocreales</taxon>
        <taxon>Nectriaceae</taxon>
        <taxon>Fusarium</taxon>
        <taxon>Fusarium oxysporum species complex</taxon>
    </lineage>
</organism>
<gene>
    <name evidence="1" type="ORF">BFJ63_vAg16646</name>
</gene>
<evidence type="ECO:0000313" key="1">
    <source>
        <dbReference type="EMBL" id="RYC80466.1"/>
    </source>
</evidence>
<comment type="caution">
    <text evidence="1">The sequence shown here is derived from an EMBL/GenBank/DDBJ whole genome shotgun (WGS) entry which is preliminary data.</text>
</comment>
<proteinExistence type="predicted"/>
<sequence length="129" mass="14803">MLYWSFGWLVTDNQSLCQPNPQMIDNDLTHSLLVSVRSHPAQGTTQQLAYARRVDAQDAPQAALLIFWLEVWSVTGVDKASSGLSHALSNRSNHLFLLFHKFIDETTERSFVRPELRDIRAPRDSQYFI</sequence>
<protein>
    <submittedName>
        <fullName evidence="1">Uncharacterized protein</fullName>
    </submittedName>
</protein>
<dbReference type="AlphaFoldDB" id="A0A4V1RY59"/>
<dbReference type="EMBL" id="MQTW01000369">
    <property type="protein sequence ID" value="RYC80466.1"/>
    <property type="molecule type" value="Genomic_DNA"/>
</dbReference>
<accession>A0A4V1RY59</accession>